<dbReference type="GO" id="GO:0003884">
    <property type="term" value="F:D-amino-acid oxidase activity"/>
    <property type="evidence" value="ECO:0007669"/>
    <property type="project" value="InterPro"/>
</dbReference>
<organism evidence="8">
    <name type="scientific">freshwater metagenome</name>
    <dbReference type="NCBI Taxonomy" id="449393"/>
    <lineage>
        <taxon>unclassified sequences</taxon>
        <taxon>metagenomes</taxon>
        <taxon>ecological metagenomes</taxon>
    </lineage>
</organism>
<comment type="similarity">
    <text evidence="2">Belongs to the DAMOX/DASOX family.</text>
</comment>
<dbReference type="Pfam" id="PF01266">
    <property type="entry name" value="DAO"/>
    <property type="match status" value="1"/>
</dbReference>
<accession>A0A6J7NB91</accession>
<dbReference type="GO" id="GO:0071949">
    <property type="term" value="F:FAD binding"/>
    <property type="evidence" value="ECO:0007669"/>
    <property type="project" value="InterPro"/>
</dbReference>
<evidence type="ECO:0000256" key="4">
    <source>
        <dbReference type="ARBA" id="ARBA00022827"/>
    </source>
</evidence>
<proteinExistence type="inferred from homology"/>
<evidence type="ECO:0000313" key="8">
    <source>
        <dbReference type="EMBL" id="CAB4990477.1"/>
    </source>
</evidence>
<protein>
    <submittedName>
        <fullName evidence="8">Unannotated protein</fullName>
    </submittedName>
</protein>
<name>A0A6J7NB91_9ZZZZ</name>
<evidence type="ECO:0000256" key="3">
    <source>
        <dbReference type="ARBA" id="ARBA00022630"/>
    </source>
</evidence>
<dbReference type="GO" id="GO:0005737">
    <property type="term" value="C:cytoplasm"/>
    <property type="evidence" value="ECO:0007669"/>
    <property type="project" value="TreeGrafter"/>
</dbReference>
<dbReference type="GO" id="GO:0019478">
    <property type="term" value="P:D-amino acid catabolic process"/>
    <property type="evidence" value="ECO:0007669"/>
    <property type="project" value="TreeGrafter"/>
</dbReference>
<dbReference type="EMBL" id="CAFBOZ010000001">
    <property type="protein sequence ID" value="CAB4990477.1"/>
    <property type="molecule type" value="Genomic_DNA"/>
</dbReference>
<dbReference type="InterPro" id="IPR006076">
    <property type="entry name" value="FAD-dep_OxRdtase"/>
</dbReference>
<sequence>MELPEPPPGSAQKGPAGSGLSLSRRGFLTAIAATTGAATLAACSPSPNVAPSASPSGSTAATGALDVRRVAPPKLDKAQLGKRTLCYRPLRKGSPNLSVEIEGSTIIAHNYGHGGSGWTLAPGSAQYVVDLLEASPEGTGLPKDTPITVVGAGTIGLFTAYELVQRGYTNITIKAESFDNLTSHNAAGLLAPVSMDNDPELQKVIDKIGIDAYKFFASVADGTQKDFKEGAVIVPTYFENREESGLEPYVGQVMQPAKDVVLDFGNGTTRPMVAYDDGIFIDTAGFMKELTDYLKPKVRIEKGKVTDLTALGSKVVFDCTGLGAAELDDDANMVSVQGHLIMLKDQAPADLKYMILVYFDEAKTQSSQKVKRSFYFMPKRLLDSGPNDVGVVGGTFIEGATPETPNYEEFDVMMAGARNFYGI</sequence>
<keyword evidence="5" id="KW-0560">Oxidoreductase</keyword>
<evidence type="ECO:0000256" key="1">
    <source>
        <dbReference type="ARBA" id="ARBA00001974"/>
    </source>
</evidence>
<dbReference type="Gene3D" id="3.40.50.720">
    <property type="entry name" value="NAD(P)-binding Rossmann-like Domain"/>
    <property type="match status" value="2"/>
</dbReference>
<dbReference type="PANTHER" id="PTHR11530:SF11">
    <property type="entry name" value="D-ASPARTATE OXIDASE"/>
    <property type="match status" value="1"/>
</dbReference>
<dbReference type="InterPro" id="IPR006311">
    <property type="entry name" value="TAT_signal"/>
</dbReference>
<dbReference type="PROSITE" id="PS51318">
    <property type="entry name" value="TAT"/>
    <property type="match status" value="1"/>
</dbReference>
<dbReference type="SUPFAM" id="SSF51971">
    <property type="entry name" value="Nucleotide-binding domain"/>
    <property type="match status" value="1"/>
</dbReference>
<feature type="region of interest" description="Disordered" evidence="6">
    <location>
        <begin position="1"/>
        <end position="20"/>
    </location>
</feature>
<evidence type="ECO:0000256" key="5">
    <source>
        <dbReference type="ARBA" id="ARBA00023002"/>
    </source>
</evidence>
<dbReference type="PANTHER" id="PTHR11530">
    <property type="entry name" value="D-AMINO ACID OXIDASE"/>
    <property type="match status" value="1"/>
</dbReference>
<comment type="cofactor">
    <cofactor evidence="1">
        <name>FAD</name>
        <dbReference type="ChEBI" id="CHEBI:57692"/>
    </cofactor>
</comment>
<dbReference type="InterPro" id="IPR023209">
    <property type="entry name" value="DAO"/>
</dbReference>
<dbReference type="AlphaFoldDB" id="A0A6J7NB91"/>
<feature type="compositionally biased region" description="Low complexity" evidence="6">
    <location>
        <begin position="45"/>
        <end position="64"/>
    </location>
</feature>
<feature type="region of interest" description="Disordered" evidence="6">
    <location>
        <begin position="45"/>
        <end position="65"/>
    </location>
</feature>
<evidence type="ECO:0000256" key="6">
    <source>
        <dbReference type="SAM" id="MobiDB-lite"/>
    </source>
</evidence>
<dbReference type="NCBIfam" id="TIGR01409">
    <property type="entry name" value="TAT_signal_seq"/>
    <property type="match status" value="1"/>
</dbReference>
<feature type="domain" description="FAD dependent oxidoreductase" evidence="7">
    <location>
        <begin position="147"/>
        <end position="420"/>
    </location>
</feature>
<gene>
    <name evidence="8" type="ORF">UFOPK3992_00013</name>
</gene>
<reference evidence="8" key="1">
    <citation type="submission" date="2020-05" db="EMBL/GenBank/DDBJ databases">
        <authorList>
            <person name="Chiriac C."/>
            <person name="Salcher M."/>
            <person name="Ghai R."/>
            <person name="Kavagutti S V."/>
        </authorList>
    </citation>
    <scope>NUCLEOTIDE SEQUENCE</scope>
</reference>
<dbReference type="InterPro" id="IPR019546">
    <property type="entry name" value="TAT_signal_bac_arc"/>
</dbReference>
<keyword evidence="3" id="KW-0285">Flavoprotein</keyword>
<evidence type="ECO:0000259" key="7">
    <source>
        <dbReference type="Pfam" id="PF01266"/>
    </source>
</evidence>
<evidence type="ECO:0000256" key="2">
    <source>
        <dbReference type="ARBA" id="ARBA00006730"/>
    </source>
</evidence>
<keyword evidence="4" id="KW-0274">FAD</keyword>
<dbReference type="Gene3D" id="3.30.9.10">
    <property type="entry name" value="D-Amino Acid Oxidase, subunit A, domain 2"/>
    <property type="match status" value="1"/>
</dbReference>